<dbReference type="OrthoDB" id="9813718at2"/>
<feature type="transmembrane region" description="Helical" evidence="1">
    <location>
        <begin position="142"/>
        <end position="157"/>
    </location>
</feature>
<evidence type="ECO:0000313" key="4">
    <source>
        <dbReference type="EMBL" id="TWT18746.1"/>
    </source>
</evidence>
<dbReference type="InterPro" id="IPR049177">
    <property type="entry name" value="MgtC_SapB_SrpB_YhiD_N"/>
</dbReference>
<feature type="transmembrane region" description="Helical" evidence="1">
    <location>
        <begin position="46"/>
        <end position="77"/>
    </location>
</feature>
<name>A0A5C5TYG1_9GAMM</name>
<comment type="caution">
    <text evidence="4">The sequence shown here is derived from an EMBL/GenBank/DDBJ whole genome shotgun (WGS) entry which is preliminary data.</text>
</comment>
<dbReference type="PANTHER" id="PTHR39084:SF1">
    <property type="entry name" value="DUF4010 DOMAIN-CONTAINING PROTEIN"/>
    <property type="match status" value="1"/>
</dbReference>
<feature type="domain" description="DUF4010" evidence="3">
    <location>
        <begin position="177"/>
        <end position="386"/>
    </location>
</feature>
<keyword evidence="5" id="KW-1185">Reference proteome</keyword>
<dbReference type="AlphaFoldDB" id="A0A5C5TYG1"/>
<organism evidence="4 5">
    <name type="scientific">Luteimonas wenzhouensis</name>
    <dbReference type="NCBI Taxonomy" id="2599615"/>
    <lineage>
        <taxon>Bacteria</taxon>
        <taxon>Pseudomonadati</taxon>
        <taxon>Pseudomonadota</taxon>
        <taxon>Gammaproteobacteria</taxon>
        <taxon>Lysobacterales</taxon>
        <taxon>Lysobacteraceae</taxon>
        <taxon>Luteimonas</taxon>
    </lineage>
</organism>
<feature type="transmembrane region" description="Helical" evidence="1">
    <location>
        <begin position="304"/>
        <end position="325"/>
    </location>
</feature>
<dbReference type="PANTHER" id="PTHR39084">
    <property type="entry name" value="MEMBRANE PROTEIN-RELATED"/>
    <property type="match status" value="1"/>
</dbReference>
<evidence type="ECO:0000259" key="2">
    <source>
        <dbReference type="Pfam" id="PF02308"/>
    </source>
</evidence>
<evidence type="ECO:0000256" key="1">
    <source>
        <dbReference type="SAM" id="Phobius"/>
    </source>
</evidence>
<evidence type="ECO:0000313" key="5">
    <source>
        <dbReference type="Proteomes" id="UP000315949"/>
    </source>
</evidence>
<sequence>MPGASDLPVLSLTTALGAGLLIGLLYERRKQDDPAIAAGLRSHTLLALAGAIAMWLGLPAFIAVLLLAGVLAALSYLHTSHRDAGVTSEVAMLCTTLLGGLAMRLPVAAAALAVLVAILVYAKPMLHHISREHISDREITDGLVLLAFALIVMPLLPDEPIGPYGAINLATVWKLVVLVMAIGALGHIALRLIGSRWGLLLSGFFAGYVSSTAATAGFGQRVRAQPALRSSAVGATLLANFASLSLLVPVMLAVAPALLRAVAPELVAAGTVLLAGAALGFHRGEQADAPPPTADTRMFRIGQALGLAALIAGVLFLAQVAAQWLGPKAALGAALLTALAELQAAAATVATLFGNGTIDAGQARWAVIGLFAASALAKSVVAFASGGAAFGIRIAVGLGAMTAAALAVALRGAAFGA</sequence>
<evidence type="ECO:0000259" key="3">
    <source>
        <dbReference type="Pfam" id="PF13194"/>
    </source>
</evidence>
<dbReference type="EMBL" id="VOHE01000004">
    <property type="protein sequence ID" value="TWT18746.1"/>
    <property type="molecule type" value="Genomic_DNA"/>
</dbReference>
<dbReference type="RefSeq" id="WP_027072057.1">
    <property type="nucleotide sequence ID" value="NZ_VOHE01000004.1"/>
</dbReference>
<feature type="transmembrane region" description="Helical" evidence="1">
    <location>
        <begin position="390"/>
        <end position="410"/>
    </location>
</feature>
<dbReference type="Proteomes" id="UP000315949">
    <property type="component" value="Unassembled WGS sequence"/>
</dbReference>
<feature type="transmembrane region" description="Helical" evidence="1">
    <location>
        <begin position="238"/>
        <end position="259"/>
    </location>
</feature>
<proteinExistence type="predicted"/>
<feature type="transmembrane region" description="Helical" evidence="1">
    <location>
        <begin position="6"/>
        <end position="26"/>
    </location>
</feature>
<keyword evidence="1" id="KW-0812">Transmembrane</keyword>
<feature type="transmembrane region" description="Helical" evidence="1">
    <location>
        <begin position="197"/>
        <end position="218"/>
    </location>
</feature>
<dbReference type="InterPro" id="IPR025105">
    <property type="entry name" value="DUF4010"/>
</dbReference>
<feature type="domain" description="MgtC/SapB/SrpB/YhiD N-terminal" evidence="2">
    <location>
        <begin position="12"/>
        <end position="128"/>
    </location>
</feature>
<reference evidence="4 5" key="1">
    <citation type="submission" date="2019-07" db="EMBL/GenBank/DDBJ databases">
        <title>Luteimonas sp. YD-1 nov., isolated from acidic soil.</title>
        <authorList>
            <person name="Zhou J."/>
        </authorList>
    </citation>
    <scope>NUCLEOTIDE SEQUENCE [LARGE SCALE GENOMIC DNA]</scope>
    <source>
        <strain evidence="4 5">YD-1</strain>
    </source>
</reference>
<keyword evidence="1" id="KW-1133">Transmembrane helix</keyword>
<feature type="transmembrane region" description="Helical" evidence="1">
    <location>
        <begin position="331"/>
        <end position="353"/>
    </location>
</feature>
<feature type="transmembrane region" description="Helical" evidence="1">
    <location>
        <begin position="169"/>
        <end position="190"/>
    </location>
</feature>
<dbReference type="Pfam" id="PF02308">
    <property type="entry name" value="MgtC"/>
    <property type="match status" value="1"/>
</dbReference>
<gene>
    <name evidence="4" type="ORF">FQY79_08840</name>
</gene>
<dbReference type="Pfam" id="PF13194">
    <property type="entry name" value="DUF4010"/>
    <property type="match status" value="1"/>
</dbReference>
<feature type="transmembrane region" description="Helical" evidence="1">
    <location>
        <begin position="365"/>
        <end position="384"/>
    </location>
</feature>
<accession>A0A5C5TYG1</accession>
<feature type="transmembrane region" description="Helical" evidence="1">
    <location>
        <begin position="97"/>
        <end position="121"/>
    </location>
</feature>
<keyword evidence="1" id="KW-0472">Membrane</keyword>
<protein>
    <submittedName>
        <fullName evidence="4">DUF4010 domain-containing protein</fullName>
    </submittedName>
</protein>